<dbReference type="AlphaFoldDB" id="A0A444D4H0"/>
<dbReference type="EMBL" id="KV876271">
    <property type="protein sequence ID" value="RZR74513.1"/>
    <property type="molecule type" value="Genomic_DNA"/>
</dbReference>
<reference evidence="1" key="1">
    <citation type="journal article" date="2018" name="Data Brief">
        <title>Genome sequence data from 17 accessions of Ensete ventricosum, a staple food crop for millions in Ethiopia.</title>
        <authorList>
            <person name="Yemataw Z."/>
            <person name="Muzemil S."/>
            <person name="Ambachew D."/>
            <person name="Tripathi L."/>
            <person name="Tesfaye K."/>
            <person name="Chala A."/>
            <person name="Farbos A."/>
            <person name="O'Neill P."/>
            <person name="Moore K."/>
            <person name="Grant M."/>
            <person name="Studholme D.J."/>
        </authorList>
    </citation>
    <scope>NUCLEOTIDE SEQUENCE [LARGE SCALE GENOMIC DNA]</scope>
    <source>
        <tissue evidence="1">Leaf</tissue>
    </source>
</reference>
<evidence type="ECO:0000313" key="1">
    <source>
        <dbReference type="EMBL" id="RZR74513.1"/>
    </source>
</evidence>
<sequence length="107" mass="11762">MLSHLDHRWPSCLHATPPYMAIWPKGGCPYRRPLFLQAPPLQATGPVGGPAMNSHPYRCLVFRRLPLHVACLLVAALHVGNLHAGTAFDAMCARYLPVGIFSHNKNA</sequence>
<dbReference type="Proteomes" id="UP000290560">
    <property type="component" value="Unassembled WGS sequence"/>
</dbReference>
<organism evidence="1">
    <name type="scientific">Ensete ventricosum</name>
    <name type="common">Abyssinian banana</name>
    <name type="synonym">Musa ensete</name>
    <dbReference type="NCBI Taxonomy" id="4639"/>
    <lineage>
        <taxon>Eukaryota</taxon>
        <taxon>Viridiplantae</taxon>
        <taxon>Streptophyta</taxon>
        <taxon>Embryophyta</taxon>
        <taxon>Tracheophyta</taxon>
        <taxon>Spermatophyta</taxon>
        <taxon>Magnoliopsida</taxon>
        <taxon>Liliopsida</taxon>
        <taxon>Zingiberales</taxon>
        <taxon>Musaceae</taxon>
        <taxon>Ensete</taxon>
    </lineage>
</organism>
<gene>
    <name evidence="1" type="ORF">BHM03_00037788</name>
</gene>
<protein>
    <submittedName>
        <fullName evidence="1">Uncharacterized protein</fullName>
    </submittedName>
</protein>
<proteinExistence type="predicted"/>
<accession>A0A444D4H0</accession>
<name>A0A444D4H0_ENSVE</name>